<dbReference type="RefSeq" id="WP_107007012.1">
    <property type="nucleotide sequence ID" value="NZ_JBHRSF010000003.1"/>
</dbReference>
<evidence type="ECO:0000313" key="5">
    <source>
        <dbReference type="Proteomes" id="UP001595455"/>
    </source>
</evidence>
<evidence type="ECO:0000256" key="1">
    <source>
        <dbReference type="SAM" id="Phobius"/>
    </source>
</evidence>
<sequence length="188" mass="21591">MIVAGGGAGSLFLIIFLLILMSLGSASFYFLWRCRYTRQGLLIPPLKKWQLFLLYSPIVLCVLFAALIFWAAQANEKYVKFEHEKDKNRYFTLEKDTPFGEIILPKGTHISKYIPAGFDHNAPRDLNDVDGIQFPYPVQINGMSVLEISPTIGFLRLAKDYHFIHQAKKMTCPKTHYLVVDLNNYQLE</sequence>
<organism evidence="3 4">
    <name type="scientific">Acinetobacter sichuanensis</name>
    <dbReference type="NCBI Taxonomy" id="2136183"/>
    <lineage>
        <taxon>Bacteria</taxon>
        <taxon>Pseudomonadati</taxon>
        <taxon>Pseudomonadota</taxon>
        <taxon>Gammaproteobacteria</taxon>
        <taxon>Moraxellales</taxon>
        <taxon>Moraxellaceae</taxon>
        <taxon>Acinetobacter</taxon>
    </lineage>
</organism>
<evidence type="ECO:0000313" key="3">
    <source>
        <dbReference type="EMBL" id="RFC84951.1"/>
    </source>
</evidence>
<evidence type="ECO:0000313" key="4">
    <source>
        <dbReference type="Proteomes" id="UP000240957"/>
    </source>
</evidence>
<keyword evidence="1" id="KW-0812">Transmembrane</keyword>
<keyword evidence="1" id="KW-0472">Membrane</keyword>
<dbReference type="Proteomes" id="UP000240957">
    <property type="component" value="Unassembled WGS sequence"/>
</dbReference>
<comment type="caution">
    <text evidence="3">The sequence shown here is derived from an EMBL/GenBank/DDBJ whole genome shotgun (WGS) entry which is preliminary data.</text>
</comment>
<reference evidence="5" key="3">
    <citation type="journal article" date="2019" name="Int. J. Syst. Evol. Microbiol.">
        <title>The Global Catalogue of Microorganisms (GCM) 10K type strain sequencing project: providing services to taxonomists for standard genome sequencing and annotation.</title>
        <authorList>
            <consortium name="The Broad Institute Genomics Platform"/>
            <consortium name="The Broad Institute Genome Sequencing Center for Infectious Disease"/>
            <person name="Wu L."/>
            <person name="Ma J."/>
        </authorList>
    </citation>
    <scope>NUCLEOTIDE SEQUENCE [LARGE SCALE GENOMIC DNA]</scope>
    <source>
        <strain evidence="5">KCTC 62575</strain>
    </source>
</reference>
<dbReference type="EMBL" id="PYIX02000003">
    <property type="protein sequence ID" value="RFC84951.1"/>
    <property type="molecule type" value="Genomic_DNA"/>
</dbReference>
<proteinExistence type="predicted"/>
<evidence type="ECO:0000313" key="2">
    <source>
        <dbReference type="EMBL" id="MFC2993855.1"/>
    </source>
</evidence>
<gene>
    <name evidence="2" type="ORF">ACFODO_00915</name>
    <name evidence="3" type="ORF">C9E89_003325</name>
</gene>
<dbReference type="AlphaFoldDB" id="A0A371YU27"/>
<name>A0A371YU27_9GAMM</name>
<protein>
    <submittedName>
        <fullName evidence="3">Uncharacterized protein</fullName>
    </submittedName>
</protein>
<feature type="transmembrane region" description="Helical" evidence="1">
    <location>
        <begin position="52"/>
        <end position="72"/>
    </location>
</feature>
<dbReference type="Proteomes" id="UP001595455">
    <property type="component" value="Unassembled WGS sequence"/>
</dbReference>
<keyword evidence="1" id="KW-1133">Transmembrane helix</keyword>
<dbReference type="OrthoDB" id="6708755at2"/>
<dbReference type="EMBL" id="JBHRSF010000003">
    <property type="protein sequence ID" value="MFC2993855.1"/>
    <property type="molecule type" value="Genomic_DNA"/>
</dbReference>
<reference evidence="3 4" key="2">
    <citation type="submission" date="2018-08" db="EMBL/GenBank/DDBJ databases">
        <title>The draft genome of Acinetobacter sichuanensis strain WCHAc060041.</title>
        <authorList>
            <person name="Qin J."/>
            <person name="Feng Y."/>
            <person name="Zong Z."/>
        </authorList>
    </citation>
    <scope>NUCLEOTIDE SEQUENCE [LARGE SCALE GENOMIC DNA]</scope>
    <source>
        <strain evidence="3 4">WCHAc060041</strain>
    </source>
</reference>
<accession>A0A371YU27</accession>
<keyword evidence="5" id="KW-1185">Reference proteome</keyword>
<reference evidence="2" key="1">
    <citation type="journal article" date="2014" name="Int. J. Syst. Evol. Microbiol.">
        <title>Complete genome of a new Firmicutes species belonging to the dominant human colonic microbiota ('Ruminococcus bicirculans') reveals two chromosomes and a selective capacity to utilize plant glucans.</title>
        <authorList>
            <consortium name="NISC Comparative Sequencing Program"/>
            <person name="Wegmann U."/>
            <person name="Louis P."/>
            <person name="Goesmann A."/>
            <person name="Henrissat B."/>
            <person name="Duncan S.H."/>
            <person name="Flint H.J."/>
        </authorList>
    </citation>
    <scope>NUCLEOTIDE SEQUENCE</scope>
    <source>
        <strain evidence="2">KCTC 62575</strain>
    </source>
</reference>
<reference evidence="2" key="4">
    <citation type="submission" date="2024-09" db="EMBL/GenBank/DDBJ databases">
        <authorList>
            <person name="Sun Q."/>
            <person name="Mori K."/>
        </authorList>
    </citation>
    <scope>NUCLEOTIDE SEQUENCE</scope>
    <source>
        <strain evidence="2">KCTC 62575</strain>
    </source>
</reference>
<feature type="transmembrane region" description="Helical" evidence="1">
    <location>
        <begin position="12"/>
        <end position="32"/>
    </location>
</feature>